<dbReference type="EMBL" id="JAPTMU010000002">
    <property type="protein sequence ID" value="KAJ4946760.1"/>
    <property type="molecule type" value="Genomic_DNA"/>
</dbReference>
<dbReference type="AlphaFoldDB" id="A0AAD6BM38"/>
<reference evidence="1" key="1">
    <citation type="submission" date="2022-11" db="EMBL/GenBank/DDBJ databases">
        <title>Chromosome-level genome of Pogonophryne albipinna.</title>
        <authorList>
            <person name="Jo E."/>
        </authorList>
    </citation>
    <scope>NUCLEOTIDE SEQUENCE</scope>
    <source>
        <strain evidence="1">SGF0006</strain>
        <tissue evidence="1">Muscle</tissue>
    </source>
</reference>
<name>A0AAD6BM38_9TELE</name>
<dbReference type="Proteomes" id="UP001219934">
    <property type="component" value="Unassembled WGS sequence"/>
</dbReference>
<proteinExistence type="predicted"/>
<gene>
    <name evidence="1" type="ORF">JOQ06_008806</name>
</gene>
<keyword evidence="2" id="KW-1185">Reference proteome</keyword>
<dbReference type="PANTHER" id="PTHR46880:SF5">
    <property type="entry name" value="DUF4371 DOMAIN-CONTAINING PROTEIN"/>
    <property type="match status" value="1"/>
</dbReference>
<sequence>MFGSLVTIWCVAHRLELTALDSMKSFPALTELKKSINGIYKHYHTSAKATRELKTVAEALNIHLVKPGTIDGTRWLPHTLHGLSALIRNYQAILFHLESHASDMHDREASDLMKGRASHTRDGLTLHMVSDGLQKTTLALVAMKTVPGQHLKQFLDEVGPFPGNMYSGVQLDRKQVDDDNLHKVKEKLINGFCDYVTTQFGSLDDGVFKAAATMFDLSNWPEDITDLATFGLADLETFVSHFKGILEACEDFISIQEAKREWIDLKVEDYNAEQAVEKWWQSGQRTRRPMFSD</sequence>
<protein>
    <submittedName>
        <fullName evidence="1">Uncharacterized protein</fullName>
    </submittedName>
</protein>
<accession>A0AAD6BM38</accession>
<evidence type="ECO:0000313" key="2">
    <source>
        <dbReference type="Proteomes" id="UP001219934"/>
    </source>
</evidence>
<comment type="caution">
    <text evidence="1">The sequence shown here is derived from an EMBL/GenBank/DDBJ whole genome shotgun (WGS) entry which is preliminary data.</text>
</comment>
<evidence type="ECO:0000313" key="1">
    <source>
        <dbReference type="EMBL" id="KAJ4946760.1"/>
    </source>
</evidence>
<organism evidence="1 2">
    <name type="scientific">Pogonophryne albipinna</name>
    <dbReference type="NCBI Taxonomy" id="1090488"/>
    <lineage>
        <taxon>Eukaryota</taxon>
        <taxon>Metazoa</taxon>
        <taxon>Chordata</taxon>
        <taxon>Craniata</taxon>
        <taxon>Vertebrata</taxon>
        <taxon>Euteleostomi</taxon>
        <taxon>Actinopterygii</taxon>
        <taxon>Neopterygii</taxon>
        <taxon>Teleostei</taxon>
        <taxon>Neoteleostei</taxon>
        <taxon>Acanthomorphata</taxon>
        <taxon>Eupercaria</taxon>
        <taxon>Perciformes</taxon>
        <taxon>Notothenioidei</taxon>
        <taxon>Pogonophryne</taxon>
    </lineage>
</organism>
<dbReference type="PANTHER" id="PTHR46880">
    <property type="entry name" value="RAS-ASSOCIATING DOMAIN-CONTAINING PROTEIN"/>
    <property type="match status" value="1"/>
</dbReference>